<dbReference type="Pfam" id="PF10604">
    <property type="entry name" value="Polyketide_cyc2"/>
    <property type="match status" value="1"/>
</dbReference>
<dbReference type="EMBL" id="FTNI01000020">
    <property type="protein sequence ID" value="SIR94748.1"/>
    <property type="molecule type" value="Genomic_DNA"/>
</dbReference>
<proteinExistence type="predicted"/>
<name>A0A1N7F322_9ACTN</name>
<dbReference type="OrthoDB" id="3628784at2"/>
<protein>
    <submittedName>
        <fullName evidence="1">Polyketide cyclase / dehydrase and lipid transport</fullName>
    </submittedName>
</protein>
<dbReference type="InterPro" id="IPR023393">
    <property type="entry name" value="START-like_dom_sf"/>
</dbReference>
<dbReference type="InterPro" id="IPR019587">
    <property type="entry name" value="Polyketide_cyclase/dehydratase"/>
</dbReference>
<accession>A0A1N7F322</accession>
<organism evidence="1 2">
    <name type="scientific">Microbispora rosea</name>
    <dbReference type="NCBI Taxonomy" id="58117"/>
    <lineage>
        <taxon>Bacteria</taxon>
        <taxon>Bacillati</taxon>
        <taxon>Actinomycetota</taxon>
        <taxon>Actinomycetes</taxon>
        <taxon>Streptosporangiales</taxon>
        <taxon>Streptosporangiaceae</taxon>
        <taxon>Microbispora</taxon>
    </lineage>
</organism>
<sequence length="132" mass="15109">MTEFERSRRMPAPADQVFRQACDVGKLDLWMPRELHVHAEEPPAVTVHEDETGQDERALLRAEQDQLRMEWGTRDVDRYAGWLQVAGIDDDSSDVTVHLSFFDERHAPPAEAVEQALDDSLERLAEQVRQAA</sequence>
<dbReference type="RefSeq" id="WP_030508779.1">
    <property type="nucleotide sequence ID" value="NZ_CP192071.1"/>
</dbReference>
<dbReference type="Proteomes" id="UP000186096">
    <property type="component" value="Unassembled WGS sequence"/>
</dbReference>
<dbReference type="Gene3D" id="3.30.530.20">
    <property type="match status" value="1"/>
</dbReference>
<evidence type="ECO:0000313" key="2">
    <source>
        <dbReference type="Proteomes" id="UP000186096"/>
    </source>
</evidence>
<dbReference type="AlphaFoldDB" id="A0A1N7F322"/>
<evidence type="ECO:0000313" key="1">
    <source>
        <dbReference type="EMBL" id="SIR94748.1"/>
    </source>
</evidence>
<dbReference type="GeneID" id="97500438"/>
<reference evidence="2" key="1">
    <citation type="submission" date="2017-01" db="EMBL/GenBank/DDBJ databases">
        <authorList>
            <person name="Varghese N."/>
            <person name="Submissions S."/>
        </authorList>
    </citation>
    <scope>NUCLEOTIDE SEQUENCE [LARGE SCALE GENOMIC DNA]</scope>
    <source>
        <strain evidence="2">ATCC 12950</strain>
    </source>
</reference>
<keyword evidence="2" id="KW-1185">Reference proteome</keyword>
<dbReference type="SUPFAM" id="SSF55961">
    <property type="entry name" value="Bet v1-like"/>
    <property type="match status" value="1"/>
</dbReference>
<gene>
    <name evidence="1" type="ORF">SAMN05421833_12099</name>
</gene>